<dbReference type="AlphaFoldDB" id="A0AA39KYN7"/>
<reference evidence="1" key="1">
    <citation type="journal article" date="2023" name="bioRxiv">
        <title>Scaffold-level genome assemblies of two parasitoid biocontrol wasps reveal the parthenogenesis mechanism and an associated novel virus.</title>
        <authorList>
            <person name="Inwood S."/>
            <person name="Skelly J."/>
            <person name="Guhlin J."/>
            <person name="Harrop T."/>
            <person name="Goldson S."/>
            <person name="Dearden P."/>
        </authorList>
    </citation>
    <scope>NUCLEOTIDE SEQUENCE</scope>
    <source>
        <strain evidence="1">Lincoln</strain>
        <tissue evidence="1">Whole body</tissue>
    </source>
</reference>
<name>A0AA39KYN7_MICHY</name>
<dbReference type="Proteomes" id="UP001168972">
    <property type="component" value="Unassembled WGS sequence"/>
</dbReference>
<evidence type="ECO:0000313" key="1">
    <source>
        <dbReference type="EMBL" id="KAK0178600.1"/>
    </source>
</evidence>
<reference evidence="1" key="2">
    <citation type="submission" date="2023-03" db="EMBL/GenBank/DDBJ databases">
        <authorList>
            <person name="Inwood S.N."/>
            <person name="Skelly J.G."/>
            <person name="Guhlin J."/>
            <person name="Harrop T.W.R."/>
            <person name="Goldson S.G."/>
            <person name="Dearden P.K."/>
        </authorList>
    </citation>
    <scope>NUCLEOTIDE SEQUENCE</scope>
    <source>
        <strain evidence="1">Lincoln</strain>
        <tissue evidence="1">Whole body</tissue>
    </source>
</reference>
<comment type="caution">
    <text evidence="1">The sequence shown here is derived from an EMBL/GenBank/DDBJ whole genome shotgun (WGS) entry which is preliminary data.</text>
</comment>
<sequence>MRFLNEIWIGKIESPAILRPAYTEEEAKNILNGIYRKYIRIHLNTPANRWEFTFLYLINLYKFFRQNHYSVLYDSCDYVCNHSVITLAISCNYYGKQYFEFVNTWLQYGLHTGCSFVVDALKAKSHIDKTQQNGIFDETSFVMALRELKTHIEKLTASGFLQTNDVKELQSTLAIFI</sequence>
<dbReference type="EMBL" id="JAQQBR010000004">
    <property type="protein sequence ID" value="KAK0178600.1"/>
    <property type="molecule type" value="Genomic_DNA"/>
</dbReference>
<accession>A0AA39KYN7</accession>
<protein>
    <submittedName>
        <fullName evidence="1">Uncharacterized protein</fullName>
    </submittedName>
</protein>
<gene>
    <name evidence="1" type="ORF">PV327_007478</name>
</gene>
<evidence type="ECO:0000313" key="2">
    <source>
        <dbReference type="Proteomes" id="UP001168972"/>
    </source>
</evidence>
<keyword evidence="2" id="KW-1185">Reference proteome</keyword>
<proteinExistence type="predicted"/>
<organism evidence="1 2">
    <name type="scientific">Microctonus hyperodae</name>
    <name type="common">Parasitoid wasp</name>
    <dbReference type="NCBI Taxonomy" id="165561"/>
    <lineage>
        <taxon>Eukaryota</taxon>
        <taxon>Metazoa</taxon>
        <taxon>Ecdysozoa</taxon>
        <taxon>Arthropoda</taxon>
        <taxon>Hexapoda</taxon>
        <taxon>Insecta</taxon>
        <taxon>Pterygota</taxon>
        <taxon>Neoptera</taxon>
        <taxon>Endopterygota</taxon>
        <taxon>Hymenoptera</taxon>
        <taxon>Apocrita</taxon>
        <taxon>Ichneumonoidea</taxon>
        <taxon>Braconidae</taxon>
        <taxon>Euphorinae</taxon>
        <taxon>Microctonus</taxon>
    </lineage>
</organism>